<evidence type="ECO:0000256" key="1">
    <source>
        <dbReference type="ARBA" id="ARBA00004496"/>
    </source>
</evidence>
<evidence type="ECO:0000256" key="8">
    <source>
        <dbReference type="ARBA" id="ARBA00022691"/>
    </source>
</evidence>
<dbReference type="Proteomes" id="UP001596189">
    <property type="component" value="Unassembled WGS sequence"/>
</dbReference>
<dbReference type="PANTHER" id="PTHR11579:SF0">
    <property type="entry name" value="PROTEIN-L-ISOASPARTATE(D-ASPARTATE) O-METHYLTRANSFERASE"/>
    <property type="match status" value="1"/>
</dbReference>
<dbReference type="RefSeq" id="WP_345716362.1">
    <property type="nucleotide sequence ID" value="NZ_BAABFP010000004.1"/>
</dbReference>
<dbReference type="EMBL" id="JBHSRD010000003">
    <property type="protein sequence ID" value="MFC6007569.1"/>
    <property type="molecule type" value="Genomic_DNA"/>
</dbReference>
<sequence>MHDRATAPEAIDRAFAAVPRTGFLPRAQQSHAHEDQPLEIGYGQTSSQPSTVRRMLRLLDVEEGHRVLDVGSGSGWTTTLLAHLVGPSGEVVGVELEPDLALWGASNLAVHELPWAGVHRAEPGVLGWPKDAPYDRVLVSAAANEIPDALVDQLTPNGLMVCPVAGRLARVARTPDGTEVHWYGNYRFVPLR</sequence>
<evidence type="ECO:0000313" key="13">
    <source>
        <dbReference type="Proteomes" id="UP001596189"/>
    </source>
</evidence>
<keyword evidence="8" id="KW-0949">S-adenosyl-L-methionine</keyword>
<dbReference type="Gene3D" id="3.40.50.150">
    <property type="entry name" value="Vaccinia Virus protein VP39"/>
    <property type="match status" value="1"/>
</dbReference>
<keyword evidence="7" id="KW-0808">Transferase</keyword>
<evidence type="ECO:0000256" key="2">
    <source>
        <dbReference type="ARBA" id="ARBA00005369"/>
    </source>
</evidence>
<keyword evidence="13" id="KW-1185">Reference proteome</keyword>
<reference evidence="13" key="1">
    <citation type="journal article" date="2019" name="Int. J. Syst. Evol. Microbiol.">
        <title>The Global Catalogue of Microorganisms (GCM) 10K type strain sequencing project: providing services to taxonomists for standard genome sequencing and annotation.</title>
        <authorList>
            <consortium name="The Broad Institute Genomics Platform"/>
            <consortium name="The Broad Institute Genome Sequencing Center for Infectious Disease"/>
            <person name="Wu L."/>
            <person name="Ma J."/>
        </authorList>
    </citation>
    <scope>NUCLEOTIDE SEQUENCE [LARGE SCALE GENOMIC DNA]</scope>
    <source>
        <strain evidence="13">KACC 14249</strain>
    </source>
</reference>
<gene>
    <name evidence="12" type="ORF">ACFQDO_10560</name>
</gene>
<comment type="subcellular location">
    <subcellularLocation>
        <location evidence="1">Cytoplasm</location>
    </subcellularLocation>
</comment>
<dbReference type="Pfam" id="PF01135">
    <property type="entry name" value="PCMT"/>
    <property type="match status" value="1"/>
</dbReference>
<comment type="caution">
    <text evidence="12">The sequence shown here is derived from an EMBL/GenBank/DDBJ whole genome shotgun (WGS) entry which is preliminary data.</text>
</comment>
<evidence type="ECO:0000256" key="10">
    <source>
        <dbReference type="ARBA" id="ARBA00031323"/>
    </source>
</evidence>
<evidence type="ECO:0000256" key="7">
    <source>
        <dbReference type="ARBA" id="ARBA00022679"/>
    </source>
</evidence>
<evidence type="ECO:0000256" key="6">
    <source>
        <dbReference type="ARBA" id="ARBA00022603"/>
    </source>
</evidence>
<evidence type="ECO:0000256" key="5">
    <source>
        <dbReference type="ARBA" id="ARBA00022490"/>
    </source>
</evidence>
<dbReference type="PANTHER" id="PTHR11579">
    <property type="entry name" value="PROTEIN-L-ISOASPARTATE O-METHYLTRANSFERASE"/>
    <property type="match status" value="1"/>
</dbReference>
<dbReference type="SUPFAM" id="SSF53335">
    <property type="entry name" value="S-adenosyl-L-methionine-dependent methyltransferases"/>
    <property type="match status" value="1"/>
</dbReference>
<evidence type="ECO:0000256" key="9">
    <source>
        <dbReference type="ARBA" id="ARBA00030757"/>
    </source>
</evidence>
<evidence type="ECO:0000256" key="3">
    <source>
        <dbReference type="ARBA" id="ARBA00011890"/>
    </source>
</evidence>
<keyword evidence="6" id="KW-0489">Methyltransferase</keyword>
<dbReference type="InterPro" id="IPR029063">
    <property type="entry name" value="SAM-dependent_MTases_sf"/>
</dbReference>
<protein>
    <recommendedName>
        <fullName evidence="4">Protein-L-isoaspartate O-methyltransferase</fullName>
        <ecNumber evidence="3">2.1.1.77</ecNumber>
    </recommendedName>
    <alternativeName>
        <fullName evidence="11">L-isoaspartyl protein carboxyl methyltransferase</fullName>
    </alternativeName>
    <alternativeName>
        <fullName evidence="9">Protein L-isoaspartyl methyltransferase</fullName>
    </alternativeName>
    <alternativeName>
        <fullName evidence="10">Protein-beta-aspartate methyltransferase</fullName>
    </alternativeName>
</protein>
<organism evidence="12 13">
    <name type="scientific">Angustibacter luteus</name>
    <dbReference type="NCBI Taxonomy" id="658456"/>
    <lineage>
        <taxon>Bacteria</taxon>
        <taxon>Bacillati</taxon>
        <taxon>Actinomycetota</taxon>
        <taxon>Actinomycetes</taxon>
        <taxon>Kineosporiales</taxon>
        <taxon>Kineosporiaceae</taxon>
    </lineage>
</organism>
<evidence type="ECO:0000313" key="12">
    <source>
        <dbReference type="EMBL" id="MFC6007569.1"/>
    </source>
</evidence>
<name>A0ABW1JFH0_9ACTN</name>
<proteinExistence type="inferred from homology"/>
<keyword evidence="5" id="KW-0963">Cytoplasm</keyword>
<evidence type="ECO:0000256" key="4">
    <source>
        <dbReference type="ARBA" id="ARBA00013346"/>
    </source>
</evidence>
<dbReference type="CDD" id="cd02440">
    <property type="entry name" value="AdoMet_MTases"/>
    <property type="match status" value="1"/>
</dbReference>
<accession>A0ABW1JFH0</accession>
<dbReference type="EC" id="2.1.1.77" evidence="3"/>
<comment type="similarity">
    <text evidence="2">Belongs to the methyltransferase superfamily. L-isoaspartyl/D-aspartyl protein methyltransferase family.</text>
</comment>
<evidence type="ECO:0000256" key="11">
    <source>
        <dbReference type="ARBA" id="ARBA00031350"/>
    </source>
</evidence>
<dbReference type="InterPro" id="IPR000682">
    <property type="entry name" value="PCMT"/>
</dbReference>